<dbReference type="InterPro" id="IPR002629">
    <property type="entry name" value="Met_Synth_C/arc"/>
</dbReference>
<dbReference type="CDD" id="cd03311">
    <property type="entry name" value="CIMS_C_terminal_like"/>
    <property type="match status" value="1"/>
</dbReference>
<reference evidence="6" key="1">
    <citation type="journal article" date="2019" name="Int. J. Syst. Evol. Microbiol.">
        <title>The Global Catalogue of Microorganisms (GCM) 10K type strain sequencing project: providing services to taxonomists for standard genome sequencing and annotation.</title>
        <authorList>
            <consortium name="The Broad Institute Genomics Platform"/>
            <consortium name="The Broad Institute Genome Sequencing Center for Infectious Disease"/>
            <person name="Wu L."/>
            <person name="Ma J."/>
        </authorList>
    </citation>
    <scope>NUCLEOTIDE SEQUENCE [LARGE SCALE GENOMIC DNA]</scope>
    <source>
        <strain evidence="6">KCTC 42964</strain>
    </source>
</reference>
<dbReference type="SUPFAM" id="SSF51726">
    <property type="entry name" value="UROD/MetE-like"/>
    <property type="match status" value="1"/>
</dbReference>
<keyword evidence="3" id="KW-0862">Zinc</keyword>
<keyword evidence="2" id="KW-0479">Metal-binding</keyword>
<evidence type="ECO:0000259" key="4">
    <source>
        <dbReference type="Pfam" id="PF01717"/>
    </source>
</evidence>
<comment type="cofactor">
    <cofactor evidence="1">
        <name>Zn(2+)</name>
        <dbReference type="ChEBI" id="CHEBI:29105"/>
    </cofactor>
</comment>
<dbReference type="EMBL" id="JBHRTR010000034">
    <property type="protein sequence ID" value="MFC3229806.1"/>
    <property type="molecule type" value="Genomic_DNA"/>
</dbReference>
<accession>A0ABV7L5X7</accession>
<evidence type="ECO:0000313" key="6">
    <source>
        <dbReference type="Proteomes" id="UP001595528"/>
    </source>
</evidence>
<keyword evidence="6" id="KW-1185">Reference proteome</keyword>
<gene>
    <name evidence="5" type="ORF">ACFOGJ_21330</name>
</gene>
<dbReference type="Proteomes" id="UP001595528">
    <property type="component" value="Unassembled WGS sequence"/>
</dbReference>
<name>A0ABV7L5X7_9PROT</name>
<dbReference type="InterPro" id="IPR038071">
    <property type="entry name" value="UROD/MetE-like_sf"/>
</dbReference>
<dbReference type="PANTHER" id="PTHR30519">
    <property type="entry name" value="5-METHYLTETRAHYDROPTEROYLTRIGLUTAMATE--HOMOCYSTEINE METHYLTRANSFERASE"/>
    <property type="match status" value="1"/>
</dbReference>
<dbReference type="Pfam" id="PF01717">
    <property type="entry name" value="Meth_synt_2"/>
    <property type="match status" value="1"/>
</dbReference>
<evidence type="ECO:0000256" key="2">
    <source>
        <dbReference type="ARBA" id="ARBA00022723"/>
    </source>
</evidence>
<proteinExistence type="predicted"/>
<dbReference type="RefSeq" id="WP_379904355.1">
    <property type="nucleotide sequence ID" value="NZ_JBHRTR010000034.1"/>
</dbReference>
<dbReference type="Gene3D" id="3.20.20.210">
    <property type="match status" value="1"/>
</dbReference>
<organism evidence="5 6">
    <name type="scientific">Marinibaculum pumilum</name>
    <dbReference type="NCBI Taxonomy" id="1766165"/>
    <lineage>
        <taxon>Bacteria</taxon>
        <taxon>Pseudomonadati</taxon>
        <taxon>Pseudomonadota</taxon>
        <taxon>Alphaproteobacteria</taxon>
        <taxon>Rhodospirillales</taxon>
        <taxon>Rhodospirillaceae</taxon>
        <taxon>Marinibaculum</taxon>
    </lineage>
</organism>
<evidence type="ECO:0000313" key="5">
    <source>
        <dbReference type="EMBL" id="MFC3229806.1"/>
    </source>
</evidence>
<sequence>MSSNEPRIKTTVVGSYPVPDWLTALPSSQALTDATRVVLGIQESAGIDLVCDGELYRFDVNHPETNGMIEYFVSRMGGVRTAVQFEEVMAYRSRAGMRFRAAPPGVVDGPLSSGTLDLPQACNKAVALASRPLKFTLTGPHMLAKTLIDTHYGKLPDLAFAIADVLAEQVRHCNAAVIQVDEANLPGSPDEGGWAAEAINRVLDAVPGTPAVHLCFGNYGGQTIQKGGWGALMAYLNALHTDHIVMECAHRPLEELEVFRDLRPEIGLGLGVVDIKSTVVESADSIAHQIERAEGLLGEGRVRYIHPDCGFWMLKRSIADAKIRALTAGRDLFEGRQVADAAQ</sequence>
<feature type="domain" description="Cobalamin-independent methionine synthase MetE C-terminal/archaeal" evidence="4">
    <location>
        <begin position="28"/>
        <end position="325"/>
    </location>
</feature>
<evidence type="ECO:0000256" key="3">
    <source>
        <dbReference type="ARBA" id="ARBA00022833"/>
    </source>
</evidence>
<comment type="caution">
    <text evidence="5">The sequence shown here is derived from an EMBL/GenBank/DDBJ whole genome shotgun (WGS) entry which is preliminary data.</text>
</comment>
<protein>
    <submittedName>
        <fullName evidence="5">Cobalamin-independent methionine synthase II family protein</fullName>
    </submittedName>
</protein>
<evidence type="ECO:0000256" key="1">
    <source>
        <dbReference type="ARBA" id="ARBA00001947"/>
    </source>
</evidence>